<protein>
    <submittedName>
        <fullName evidence="9">Molybdenum ABC transporter, permease protein</fullName>
    </submittedName>
</protein>
<feature type="transmembrane region" description="Helical" evidence="7">
    <location>
        <begin position="120"/>
        <end position="144"/>
    </location>
</feature>
<comment type="subcellular location">
    <subcellularLocation>
        <location evidence="7">Cell membrane</location>
        <topology evidence="7">Multi-pass membrane protein</topology>
    </subcellularLocation>
    <subcellularLocation>
        <location evidence="1">Membrane</location>
        <topology evidence="1">Multi-pass membrane protein</topology>
    </subcellularLocation>
</comment>
<dbReference type="InterPro" id="IPR005667">
    <property type="entry name" value="Sulph_transpt2"/>
</dbReference>
<proteinExistence type="inferred from homology"/>
<feature type="domain" description="ABC transmembrane type-1" evidence="8">
    <location>
        <begin position="49"/>
        <end position="251"/>
    </location>
</feature>
<dbReference type="Gene3D" id="1.10.3720.10">
    <property type="entry name" value="MetI-like"/>
    <property type="match status" value="1"/>
</dbReference>
<feature type="transmembrane region" description="Helical" evidence="7">
    <location>
        <begin position="84"/>
        <end position="108"/>
    </location>
</feature>
<dbReference type="RefSeq" id="WP_080459740.1">
    <property type="nucleotide sequence ID" value="NZ_JXMW01000003.1"/>
</dbReference>
<dbReference type="InterPro" id="IPR006469">
    <property type="entry name" value="NifC_ABC_porter"/>
</dbReference>
<evidence type="ECO:0000256" key="7">
    <source>
        <dbReference type="RuleBase" id="RU363032"/>
    </source>
</evidence>
<dbReference type="SUPFAM" id="SSF161098">
    <property type="entry name" value="MetI-like"/>
    <property type="match status" value="1"/>
</dbReference>
<evidence type="ECO:0000256" key="2">
    <source>
        <dbReference type="ARBA" id="ARBA00022448"/>
    </source>
</evidence>
<sequence length="260" mass="28587">MRSKFELTFIGLTVFITIIFFVVIGSMFLIPTFQGFVDALFSEEMIFAISLTLTTSIVSAILVMVCCIPMAYTLSRYEFPLKGFFNIIIDLPMAFPEIVIGIALLMFLGSNGIGSYLENAGIELVFNSTGIIIAQFFVALPYAVRTLYSTFNYIDPRYEFVSRSLGYSEIATFINVTLPMSKNGLFASSIITLARCIGTFASVLFVGGGILMKTETLAVSMYLNLSTGDIDMAITAGILLVLISFITIAVMERYAKESNL</sequence>
<keyword evidence="2 7" id="KW-0813">Transport</keyword>
<name>A0A1V6N4C3_METAZ</name>
<comment type="similarity">
    <text evidence="7">Belongs to the binding-protein-dependent transport system permease family.</text>
</comment>
<dbReference type="CDD" id="cd06261">
    <property type="entry name" value="TM_PBP2"/>
    <property type="match status" value="1"/>
</dbReference>
<evidence type="ECO:0000259" key="8">
    <source>
        <dbReference type="PROSITE" id="PS50928"/>
    </source>
</evidence>
<feature type="transmembrane region" description="Helical" evidence="7">
    <location>
        <begin position="7"/>
        <end position="33"/>
    </location>
</feature>
<dbReference type="EMBL" id="JXMW01000003">
    <property type="protein sequence ID" value="OQD59515.1"/>
    <property type="molecule type" value="Genomic_DNA"/>
</dbReference>
<dbReference type="InterPro" id="IPR035906">
    <property type="entry name" value="MetI-like_sf"/>
</dbReference>
<dbReference type="InterPro" id="IPR000515">
    <property type="entry name" value="MetI-like"/>
</dbReference>
<evidence type="ECO:0000256" key="1">
    <source>
        <dbReference type="ARBA" id="ARBA00004141"/>
    </source>
</evidence>
<evidence type="ECO:0000313" key="9">
    <source>
        <dbReference type="EMBL" id="OQD59515.1"/>
    </source>
</evidence>
<dbReference type="PANTHER" id="PTHR30406:SF8">
    <property type="entry name" value="SULFATE TRANSPORT SYSTEM PERMEASE PROTEIN CYST"/>
    <property type="match status" value="1"/>
</dbReference>
<keyword evidence="5" id="KW-0764">Sulfate transport</keyword>
<keyword evidence="10" id="KW-1185">Reference proteome</keyword>
<dbReference type="NCBIfam" id="TIGR01581">
    <property type="entry name" value="Mo_ABC_porter"/>
    <property type="match status" value="1"/>
</dbReference>
<organism evidence="9 10">
    <name type="scientific">Methanobrevibacter arboriphilus JCM 13429 = DSM 1125</name>
    <dbReference type="NCBI Taxonomy" id="1300164"/>
    <lineage>
        <taxon>Archaea</taxon>
        <taxon>Methanobacteriati</taxon>
        <taxon>Methanobacteriota</taxon>
        <taxon>Methanomada group</taxon>
        <taxon>Methanobacteria</taxon>
        <taxon>Methanobacteriales</taxon>
        <taxon>Methanobacteriaceae</taxon>
        <taxon>Methanobrevibacter</taxon>
    </lineage>
</organism>
<dbReference type="OrthoDB" id="11163at2157"/>
<evidence type="ECO:0000256" key="4">
    <source>
        <dbReference type="ARBA" id="ARBA00022989"/>
    </source>
</evidence>
<dbReference type="PANTHER" id="PTHR30406">
    <property type="entry name" value="SULFATE TRANSPORT SYSTEM PERMEASE PROTEIN"/>
    <property type="match status" value="1"/>
</dbReference>
<keyword evidence="4 7" id="KW-1133">Transmembrane helix</keyword>
<dbReference type="Proteomes" id="UP000191661">
    <property type="component" value="Unassembled WGS sequence"/>
</dbReference>
<dbReference type="PROSITE" id="PS50928">
    <property type="entry name" value="ABC_TM1"/>
    <property type="match status" value="1"/>
</dbReference>
<dbReference type="GO" id="GO:0015419">
    <property type="term" value="F:ABC-type sulfate transporter activity"/>
    <property type="evidence" value="ECO:0007669"/>
    <property type="project" value="InterPro"/>
</dbReference>
<gene>
    <name evidence="9" type="primary">modB</name>
    <name evidence="9" type="ORF">MBBAR_3c01710</name>
</gene>
<feature type="transmembrane region" description="Helical" evidence="7">
    <location>
        <begin position="232"/>
        <end position="251"/>
    </location>
</feature>
<keyword evidence="3 7" id="KW-0812">Transmembrane</keyword>
<dbReference type="GO" id="GO:0005886">
    <property type="term" value="C:plasma membrane"/>
    <property type="evidence" value="ECO:0007669"/>
    <property type="project" value="UniProtKB-SubCell"/>
</dbReference>
<comment type="caution">
    <text evidence="9">The sequence shown here is derived from an EMBL/GenBank/DDBJ whole genome shotgun (WGS) entry which is preliminary data.</text>
</comment>
<keyword evidence="6 7" id="KW-0472">Membrane</keyword>
<accession>A0A1V6N4C3</accession>
<evidence type="ECO:0000256" key="3">
    <source>
        <dbReference type="ARBA" id="ARBA00022692"/>
    </source>
</evidence>
<evidence type="ECO:0000256" key="6">
    <source>
        <dbReference type="ARBA" id="ARBA00023136"/>
    </source>
</evidence>
<evidence type="ECO:0000313" key="10">
    <source>
        <dbReference type="Proteomes" id="UP000191661"/>
    </source>
</evidence>
<feature type="transmembrane region" description="Helical" evidence="7">
    <location>
        <begin position="45"/>
        <end position="72"/>
    </location>
</feature>
<dbReference type="Pfam" id="PF00528">
    <property type="entry name" value="BPD_transp_1"/>
    <property type="match status" value="1"/>
</dbReference>
<evidence type="ECO:0000256" key="5">
    <source>
        <dbReference type="ARBA" id="ARBA00023032"/>
    </source>
</evidence>
<dbReference type="AlphaFoldDB" id="A0A1V6N4C3"/>
<feature type="transmembrane region" description="Helical" evidence="7">
    <location>
        <begin position="190"/>
        <end position="212"/>
    </location>
</feature>
<reference evidence="9 10" key="1">
    <citation type="submission" date="2014-12" db="EMBL/GenBank/DDBJ databases">
        <title>Genome sequence of Methanobrevibacter arboriphilicus DH1, DSM1125.</title>
        <authorList>
            <person name="Poehlein A."/>
            <person name="Thauer R.K."/>
            <person name="Seedorf H."/>
            <person name="Daniel R."/>
        </authorList>
    </citation>
    <scope>NUCLEOTIDE SEQUENCE [LARGE SCALE GENOMIC DNA]</scope>
    <source>
        <strain evidence="9 10">DH1</strain>
    </source>
</reference>